<accession>A0A8H5MBL3</accession>
<protein>
    <submittedName>
        <fullName evidence="2">Uncharacterized protein</fullName>
    </submittedName>
</protein>
<organism evidence="2 3">
    <name type="scientific">Tricholomella constricta</name>
    <dbReference type="NCBI Taxonomy" id="117010"/>
    <lineage>
        <taxon>Eukaryota</taxon>
        <taxon>Fungi</taxon>
        <taxon>Dikarya</taxon>
        <taxon>Basidiomycota</taxon>
        <taxon>Agaricomycotina</taxon>
        <taxon>Agaricomycetes</taxon>
        <taxon>Agaricomycetidae</taxon>
        <taxon>Agaricales</taxon>
        <taxon>Tricholomatineae</taxon>
        <taxon>Lyophyllaceae</taxon>
        <taxon>Tricholomella</taxon>
    </lineage>
</organism>
<evidence type="ECO:0000256" key="1">
    <source>
        <dbReference type="SAM" id="MobiDB-lite"/>
    </source>
</evidence>
<keyword evidence="3" id="KW-1185">Reference proteome</keyword>
<proteinExistence type="predicted"/>
<sequence length="254" mass="27429">MRTPDPPHTMAQAPGGPVTAHGNGGRQASHHTPTPLPVGWPPSQRSRPPSVLLRLHTYQCQAVTSRAPPHTDSAMTGLSSVQVMQIFDSTLNTWLGLARCLPSRLRFSPSQGSCDTLAYRIGTGLSTPHRACSSIPFRFEFQASSSARKSILPTPPPLSTFLIVLVAEPEGLTKRGRDAAPKTDRFRKEDTRRTLLPFDSCARPPASVVPALAVSELAPASITYIESSLNFCGAAVRRDYTITWQACSEEVGMA</sequence>
<feature type="region of interest" description="Disordered" evidence="1">
    <location>
        <begin position="1"/>
        <end position="48"/>
    </location>
</feature>
<comment type="caution">
    <text evidence="2">The sequence shown here is derived from an EMBL/GenBank/DDBJ whole genome shotgun (WGS) entry which is preliminary data.</text>
</comment>
<name>A0A8H5MBL3_9AGAR</name>
<evidence type="ECO:0000313" key="2">
    <source>
        <dbReference type="EMBL" id="KAF5387998.1"/>
    </source>
</evidence>
<dbReference type="EMBL" id="JAACJP010000001">
    <property type="protein sequence ID" value="KAF5387998.1"/>
    <property type="molecule type" value="Genomic_DNA"/>
</dbReference>
<gene>
    <name evidence="2" type="ORF">D9615_000723</name>
</gene>
<evidence type="ECO:0000313" key="3">
    <source>
        <dbReference type="Proteomes" id="UP000565441"/>
    </source>
</evidence>
<dbReference type="Proteomes" id="UP000565441">
    <property type="component" value="Unassembled WGS sequence"/>
</dbReference>
<reference evidence="2 3" key="1">
    <citation type="journal article" date="2020" name="ISME J.">
        <title>Uncovering the hidden diversity of litter-decomposition mechanisms in mushroom-forming fungi.</title>
        <authorList>
            <person name="Floudas D."/>
            <person name="Bentzer J."/>
            <person name="Ahren D."/>
            <person name="Johansson T."/>
            <person name="Persson P."/>
            <person name="Tunlid A."/>
        </authorList>
    </citation>
    <scope>NUCLEOTIDE SEQUENCE [LARGE SCALE GENOMIC DNA]</scope>
    <source>
        <strain evidence="2 3">CBS 661.87</strain>
    </source>
</reference>
<dbReference type="AlphaFoldDB" id="A0A8H5MBL3"/>